<dbReference type="PIRSF" id="PIRSF006230">
    <property type="entry name" value="MG442"/>
    <property type="match status" value="1"/>
</dbReference>
<dbReference type="InterPro" id="IPR019991">
    <property type="entry name" value="GTP-bd_ribosome_bgen"/>
</dbReference>
<dbReference type="NCBIfam" id="TIGR03596">
    <property type="entry name" value="GTPase_YlqF"/>
    <property type="match status" value="1"/>
</dbReference>
<accession>A0A0F6CLA5</accession>
<feature type="binding site" evidence="4">
    <location>
        <begin position="124"/>
        <end position="129"/>
    </location>
    <ligand>
        <name>GTP</name>
        <dbReference type="ChEBI" id="CHEBI:37565"/>
    </ligand>
</feature>
<comment type="function">
    <text evidence="3">Required for a late step of 50S ribosomal subunit assembly. Has GTPase activity.</text>
</comment>
<dbReference type="RefSeq" id="WP_023893728.1">
    <property type="nucleotide sequence ID" value="NC_023030.2"/>
</dbReference>
<keyword evidence="3" id="KW-0963">Cytoplasm</keyword>
<evidence type="ECO:0000313" key="6">
    <source>
        <dbReference type="EMBL" id="AHB99877.1"/>
    </source>
</evidence>
<organism evidence="6 7">
    <name type="scientific">Mycoplasmoides gallisepticum S6</name>
    <dbReference type="NCBI Taxonomy" id="1006581"/>
    <lineage>
        <taxon>Bacteria</taxon>
        <taxon>Bacillati</taxon>
        <taxon>Mycoplasmatota</taxon>
        <taxon>Mycoplasmoidales</taxon>
        <taxon>Mycoplasmoidaceae</taxon>
        <taxon>Mycoplasmoides</taxon>
    </lineage>
</organism>
<dbReference type="InterPro" id="IPR027417">
    <property type="entry name" value="P-loop_NTPase"/>
</dbReference>
<name>A0A0F6CLA5_MYCGL</name>
<comment type="similarity">
    <text evidence="3">Belongs to the TRAFAC class YlqF/YawG GTPase family. MTG1 subfamily.</text>
</comment>
<dbReference type="CDD" id="cd01856">
    <property type="entry name" value="YlqF"/>
    <property type="match status" value="1"/>
</dbReference>
<dbReference type="KEGG" id="mgz:GCW_03500"/>
<dbReference type="SUPFAM" id="SSF52540">
    <property type="entry name" value="P-loop containing nucleoside triphosphate hydrolases"/>
    <property type="match status" value="1"/>
</dbReference>
<evidence type="ECO:0000256" key="4">
    <source>
        <dbReference type="PIRSR" id="PIRSR006230-1"/>
    </source>
</evidence>
<dbReference type="PANTHER" id="PTHR45782:SF4">
    <property type="entry name" value="MITOCHONDRIAL RIBOSOME-ASSOCIATED GTPASE 1"/>
    <property type="match status" value="1"/>
</dbReference>
<sequence>MNHSKINWFPGHMKKTLDDINKIKKHIDLVIQVLDARAINLTSNPDLLEIFKQKKIINVALKSDLADLSYQYDPETIVTNIRDHQFSNFLLNKLHQILSDKIKRLQAKGLVTPHFNIMVIGLPNIGKSSLINKLIKKNHNKVENKAGVTKRQTFVKLNKNFTLYDTPGVLYKRIDDFILGAKLSLLNVMNLEVIPMQEVLSFAYSYLNQYYHNQLLEWAKQEIIPEQFHEFIEQYAHKKGFLNKNNAIDLNATYMNFYQDISLAKIAKVNYEKN</sequence>
<dbReference type="eggNOG" id="COG1161">
    <property type="taxonomic scope" value="Bacteria"/>
</dbReference>
<dbReference type="InterPro" id="IPR023179">
    <property type="entry name" value="GTP-bd_ortho_bundle_sf"/>
</dbReference>
<feature type="binding site" evidence="4">
    <location>
        <position position="168"/>
    </location>
    <ligand>
        <name>GTP</name>
        <dbReference type="ChEBI" id="CHEBI:37565"/>
    </ligand>
</feature>
<evidence type="ECO:0000259" key="5">
    <source>
        <dbReference type="Pfam" id="PF01926"/>
    </source>
</evidence>
<dbReference type="GO" id="GO:0005737">
    <property type="term" value="C:cytoplasm"/>
    <property type="evidence" value="ECO:0007669"/>
    <property type="project" value="UniProtKB-SubCell"/>
</dbReference>
<dbReference type="Proteomes" id="UP000018735">
    <property type="component" value="Chromosome"/>
</dbReference>
<evidence type="ECO:0000313" key="7">
    <source>
        <dbReference type="Proteomes" id="UP000018735"/>
    </source>
</evidence>
<gene>
    <name evidence="6" type="primary">rbgA</name>
    <name evidence="6" type="ORF">GCW_03500</name>
</gene>
<protein>
    <recommendedName>
        <fullName evidence="3">Ribosome biogenesis GTPase A</fullName>
    </recommendedName>
</protein>
<dbReference type="GO" id="GO:0006412">
    <property type="term" value="P:translation"/>
    <property type="evidence" value="ECO:0007669"/>
    <property type="project" value="TreeGrafter"/>
</dbReference>
<dbReference type="GO" id="GO:0003924">
    <property type="term" value="F:GTPase activity"/>
    <property type="evidence" value="ECO:0007669"/>
    <property type="project" value="TreeGrafter"/>
</dbReference>
<dbReference type="InterPro" id="IPR006073">
    <property type="entry name" value="GTP-bd"/>
</dbReference>
<comment type="subcellular location">
    <subcellularLocation>
        <location evidence="3">Cytoplasm</location>
    </subcellularLocation>
</comment>
<dbReference type="InterPro" id="IPR016478">
    <property type="entry name" value="GTPase_MTG1"/>
</dbReference>
<reference evidence="6 7" key="1">
    <citation type="journal article" date="2011" name="PLoS ONE">
        <title>Core proteome of the minimal cell: comparative proteomics of three mollicute species.</title>
        <authorList>
            <person name="Fisunov G.Y."/>
            <person name="Alexeev D.G."/>
            <person name="Bazaleev N.A."/>
            <person name="Ladygina V.G."/>
            <person name="Galyamina M.A."/>
            <person name="Kondratov I.G."/>
            <person name="Zhukova N.A."/>
            <person name="Serebryakova M.V."/>
            <person name="Demina I.A."/>
            <person name="Govorun V.M."/>
        </authorList>
    </citation>
    <scope>NUCLEOTIDE SEQUENCE [LARGE SCALE GENOMIC DNA]</scope>
    <source>
        <strain evidence="6 7">S6</strain>
    </source>
</reference>
<evidence type="ECO:0000256" key="1">
    <source>
        <dbReference type="ARBA" id="ARBA00022741"/>
    </source>
</evidence>
<dbReference type="Gene3D" id="1.10.1580.10">
    <property type="match status" value="1"/>
</dbReference>
<dbReference type="Pfam" id="PF01926">
    <property type="entry name" value="MMR_HSR1"/>
    <property type="match status" value="1"/>
</dbReference>
<evidence type="ECO:0000256" key="2">
    <source>
        <dbReference type="ARBA" id="ARBA00023134"/>
    </source>
</evidence>
<dbReference type="HOGENOM" id="CLU_011106_1_0_14"/>
<proteinExistence type="inferred from homology"/>
<dbReference type="Gene3D" id="3.40.50.300">
    <property type="entry name" value="P-loop containing nucleotide triphosphate hydrolases"/>
    <property type="match status" value="1"/>
</dbReference>
<keyword evidence="2 3" id="KW-0342">GTP-binding</keyword>
<dbReference type="GO" id="GO:0005525">
    <property type="term" value="F:GTP binding"/>
    <property type="evidence" value="ECO:0007669"/>
    <property type="project" value="UniProtKB-KW"/>
</dbReference>
<evidence type="ECO:0000256" key="3">
    <source>
        <dbReference type="PIRNR" id="PIRNR006230"/>
    </source>
</evidence>
<keyword evidence="1 3" id="KW-0547">Nucleotide-binding</keyword>
<dbReference type="EMBL" id="CP006916">
    <property type="protein sequence ID" value="AHB99877.1"/>
    <property type="molecule type" value="Genomic_DNA"/>
</dbReference>
<dbReference type="PANTHER" id="PTHR45782">
    <property type="entry name" value="MITOCHONDRIAL RIBOSOME-ASSOCIATED GTPASE 1"/>
    <property type="match status" value="1"/>
</dbReference>
<dbReference type="AlphaFoldDB" id="A0A0F6CLA5"/>
<feature type="domain" description="G" evidence="5">
    <location>
        <begin position="117"/>
        <end position="179"/>
    </location>
</feature>